<evidence type="ECO:0000256" key="5">
    <source>
        <dbReference type="ARBA" id="ARBA00022519"/>
    </source>
</evidence>
<dbReference type="Gene3D" id="3.55.40.10">
    <property type="entry name" value="minor pseudopilin epsh domain"/>
    <property type="match status" value="1"/>
</dbReference>
<dbReference type="SUPFAM" id="SSF54523">
    <property type="entry name" value="Pili subunits"/>
    <property type="match status" value="1"/>
</dbReference>
<dbReference type="EMBL" id="JAEPWM010000010">
    <property type="protein sequence ID" value="MBK6008481.1"/>
    <property type="molecule type" value="Genomic_DNA"/>
</dbReference>
<dbReference type="Pfam" id="PF12019">
    <property type="entry name" value="GspH"/>
    <property type="match status" value="1"/>
</dbReference>
<keyword evidence="3" id="KW-1003">Cell membrane</keyword>
<feature type="domain" description="General secretion pathway GspH" evidence="11">
    <location>
        <begin position="41"/>
        <end position="166"/>
    </location>
</feature>
<evidence type="ECO:0000256" key="9">
    <source>
        <dbReference type="ARBA" id="ARBA00025772"/>
    </source>
</evidence>
<evidence type="ECO:0000313" key="12">
    <source>
        <dbReference type="EMBL" id="MBK6008481.1"/>
    </source>
</evidence>
<keyword evidence="13" id="KW-1185">Reference proteome</keyword>
<evidence type="ECO:0000256" key="10">
    <source>
        <dbReference type="ARBA" id="ARBA00030775"/>
    </source>
</evidence>
<evidence type="ECO:0000256" key="4">
    <source>
        <dbReference type="ARBA" id="ARBA00022481"/>
    </source>
</evidence>
<evidence type="ECO:0000256" key="8">
    <source>
        <dbReference type="ARBA" id="ARBA00023136"/>
    </source>
</evidence>
<dbReference type="GO" id="GO:0015628">
    <property type="term" value="P:protein secretion by the type II secretion system"/>
    <property type="evidence" value="ECO:0007669"/>
    <property type="project" value="InterPro"/>
</dbReference>
<keyword evidence="8" id="KW-0472">Membrane</keyword>
<name>A0A934WPB2_9BURK</name>
<keyword evidence="4" id="KW-0488">Methylation</keyword>
<dbReference type="InterPro" id="IPR022346">
    <property type="entry name" value="T2SS_GspH"/>
</dbReference>
<accession>A0A934WPB2</accession>
<proteinExistence type="inferred from homology"/>
<evidence type="ECO:0000256" key="6">
    <source>
        <dbReference type="ARBA" id="ARBA00022692"/>
    </source>
</evidence>
<sequence>MKQHGVSLVESVVTLAILAGSLQFALPAAQDWMQAVDLAAASQEFYSDLQFARVEAIKRNGRVALCKSGDGATCNDQGGWEQGWVVFHDINNNGKADPGEEVVRRREALRPGLRVRGNQSVADYISYTPMGGTKSRTGAFQAGTVVVCRFSGAPTPSREVVINAMGRPRMQRATAATCA</sequence>
<dbReference type="GO" id="GO:0005886">
    <property type="term" value="C:plasma membrane"/>
    <property type="evidence" value="ECO:0007669"/>
    <property type="project" value="UniProtKB-SubCell"/>
</dbReference>
<keyword evidence="6" id="KW-0812">Transmembrane</keyword>
<evidence type="ECO:0000256" key="3">
    <source>
        <dbReference type="ARBA" id="ARBA00022475"/>
    </source>
</evidence>
<evidence type="ECO:0000259" key="11">
    <source>
        <dbReference type="Pfam" id="PF12019"/>
    </source>
</evidence>
<evidence type="ECO:0000313" key="13">
    <source>
        <dbReference type="Proteomes" id="UP000630528"/>
    </source>
</evidence>
<evidence type="ECO:0000256" key="7">
    <source>
        <dbReference type="ARBA" id="ARBA00022989"/>
    </source>
</evidence>
<reference evidence="12" key="1">
    <citation type="journal article" date="2012" name="J. Microbiol. Biotechnol.">
        <title>Ramlibacter ginsenosidimutans sp. nov., with ginsenoside-converting activity.</title>
        <authorList>
            <person name="Wang L."/>
            <person name="An D.S."/>
            <person name="Kim S.G."/>
            <person name="Jin F.X."/>
            <person name="Kim S.C."/>
            <person name="Lee S.T."/>
            <person name="Im W.T."/>
        </authorList>
    </citation>
    <scope>NUCLEOTIDE SEQUENCE</scope>
    <source>
        <strain evidence="12">KACC 17527</strain>
    </source>
</reference>
<comment type="subcellular location">
    <subcellularLocation>
        <location evidence="1">Cell inner membrane</location>
        <topology evidence="1">Single-pass membrane protein</topology>
    </subcellularLocation>
</comment>
<comment type="similarity">
    <text evidence="9">Belongs to the GSP H family.</text>
</comment>
<evidence type="ECO:0000256" key="1">
    <source>
        <dbReference type="ARBA" id="ARBA00004377"/>
    </source>
</evidence>
<dbReference type="GO" id="GO:0015627">
    <property type="term" value="C:type II protein secretion system complex"/>
    <property type="evidence" value="ECO:0007669"/>
    <property type="project" value="InterPro"/>
</dbReference>
<dbReference type="AlphaFoldDB" id="A0A934WPB2"/>
<dbReference type="Proteomes" id="UP000630528">
    <property type="component" value="Unassembled WGS sequence"/>
</dbReference>
<evidence type="ECO:0000256" key="2">
    <source>
        <dbReference type="ARBA" id="ARBA00021549"/>
    </source>
</evidence>
<keyword evidence="7" id="KW-1133">Transmembrane helix</keyword>
<gene>
    <name evidence="12" type="ORF">JJB11_20455</name>
</gene>
<dbReference type="InterPro" id="IPR045584">
    <property type="entry name" value="Pilin-like"/>
</dbReference>
<organism evidence="12 13">
    <name type="scientific">Ramlibacter ginsenosidimutans</name>
    <dbReference type="NCBI Taxonomy" id="502333"/>
    <lineage>
        <taxon>Bacteria</taxon>
        <taxon>Pseudomonadati</taxon>
        <taxon>Pseudomonadota</taxon>
        <taxon>Betaproteobacteria</taxon>
        <taxon>Burkholderiales</taxon>
        <taxon>Comamonadaceae</taxon>
        <taxon>Ramlibacter</taxon>
    </lineage>
</organism>
<reference evidence="12" key="2">
    <citation type="submission" date="2021-01" db="EMBL/GenBank/DDBJ databases">
        <authorList>
            <person name="Kang M."/>
        </authorList>
    </citation>
    <scope>NUCLEOTIDE SEQUENCE</scope>
    <source>
        <strain evidence="12">KACC 17527</strain>
    </source>
</reference>
<dbReference type="RefSeq" id="WP_201175873.1">
    <property type="nucleotide sequence ID" value="NZ_JAEPWM010000010.1"/>
</dbReference>
<keyword evidence="5" id="KW-0997">Cell inner membrane</keyword>
<comment type="caution">
    <text evidence="12">The sequence shown here is derived from an EMBL/GenBank/DDBJ whole genome shotgun (WGS) entry which is preliminary data.</text>
</comment>
<protein>
    <recommendedName>
        <fullName evidence="2">Type II secretion system protein H</fullName>
    </recommendedName>
    <alternativeName>
        <fullName evidence="10">General secretion pathway protein H</fullName>
    </alternativeName>
</protein>